<dbReference type="SMART" id="SM00267">
    <property type="entry name" value="GGDEF"/>
    <property type="match status" value="1"/>
</dbReference>
<dbReference type="FunFam" id="3.20.20.450:FF:000001">
    <property type="entry name" value="Cyclic di-GMP phosphodiesterase yahA"/>
    <property type="match status" value="1"/>
</dbReference>
<gene>
    <name evidence="6" type="ORF">CEW87_15945</name>
</gene>
<dbReference type="CDD" id="cd01948">
    <property type="entry name" value="EAL"/>
    <property type="match status" value="1"/>
</dbReference>
<dbReference type="Proteomes" id="UP000244902">
    <property type="component" value="Chromosome"/>
</dbReference>
<dbReference type="SUPFAM" id="SSF141868">
    <property type="entry name" value="EAL domain-like"/>
    <property type="match status" value="1"/>
</dbReference>
<dbReference type="EMBL" id="CP022188">
    <property type="protein sequence ID" value="AWI80731.1"/>
    <property type="molecule type" value="Genomic_DNA"/>
</dbReference>
<feature type="transmembrane region" description="Helical" evidence="1">
    <location>
        <begin position="305"/>
        <end position="327"/>
    </location>
</feature>
<dbReference type="CDD" id="cd01949">
    <property type="entry name" value="GGDEF"/>
    <property type="match status" value="1"/>
</dbReference>
<dbReference type="PROSITE" id="PS50883">
    <property type="entry name" value="EAL"/>
    <property type="match status" value="1"/>
</dbReference>
<evidence type="ECO:0000259" key="5">
    <source>
        <dbReference type="PROSITE" id="PS50887"/>
    </source>
</evidence>
<dbReference type="Gene3D" id="3.40.190.10">
    <property type="entry name" value="Periplasmic binding protein-like II"/>
    <property type="match status" value="2"/>
</dbReference>
<name>A0A2U8H4L8_9RHOO</name>
<keyword evidence="2" id="KW-0732">Signal</keyword>
<keyword evidence="1" id="KW-0472">Membrane</keyword>
<evidence type="ECO:0000256" key="2">
    <source>
        <dbReference type="SAM" id="SignalP"/>
    </source>
</evidence>
<feature type="domain" description="EAL" evidence="4">
    <location>
        <begin position="646"/>
        <end position="892"/>
    </location>
</feature>
<dbReference type="Gene3D" id="3.30.70.270">
    <property type="match status" value="1"/>
</dbReference>
<organism evidence="6 7">
    <name type="scientific">Parazoarcus communis</name>
    <dbReference type="NCBI Taxonomy" id="41977"/>
    <lineage>
        <taxon>Bacteria</taxon>
        <taxon>Pseudomonadati</taxon>
        <taxon>Pseudomonadota</taxon>
        <taxon>Betaproteobacteria</taxon>
        <taxon>Rhodocyclales</taxon>
        <taxon>Zoogloeaceae</taxon>
        <taxon>Parazoarcus</taxon>
    </lineage>
</organism>
<dbReference type="InterPro" id="IPR043128">
    <property type="entry name" value="Rev_trsase/Diguanyl_cyclase"/>
</dbReference>
<protein>
    <recommendedName>
        <fullName evidence="8">Diguanylate cyclase</fullName>
    </recommendedName>
</protein>
<dbReference type="SMART" id="SM00052">
    <property type="entry name" value="EAL"/>
    <property type="match status" value="1"/>
</dbReference>
<dbReference type="InterPro" id="IPR001633">
    <property type="entry name" value="EAL_dom"/>
</dbReference>
<evidence type="ECO:0000256" key="1">
    <source>
        <dbReference type="SAM" id="Phobius"/>
    </source>
</evidence>
<dbReference type="InterPro" id="IPR035919">
    <property type="entry name" value="EAL_sf"/>
</dbReference>
<sequence>MSALPFAPAPARHARSLHMNHLFSYRSLLLLFAFIVAMACPAHAHDAVPGTPTSLSSADRQWLRAHPVIRLGIDANYAPYSFTGERGEIKGIVPEYLSLIEKALGIRFEISSHLKWPELMQAVRERRLDAVATVVRLPERETFMAFSRVYLTTPLVVMTRRDSPQLESLEALSRTRITLVTGYSASAQANDAIPGLHPYYVPTPLDGLQAVASGTADAYIGVLGVNTFLAAQHGISNLKVNGAFDMQGNGQRFGIRSDWPELAHLIDRALDSVPSEKQSEILSRWLPTQSRDLVQLGPPSLASRLFPWLVIFSCIVAFGYFTALVWNRQLRRELDRRKVELERALGIAGMGDWSLDMASGRIRWADELFRIAGRSPTALDWPTLREWIHPDERKKHEDYLSLLAAAPEGAKLPPLISHLVRPDGSSRWLEVSCATDFDAAGRPLRHYGTALDITERKLAEDKIRSLAYFDSLTGLPNRRLLMDRLSQAVSASKRSGEYGALIMLDLDRFKDLNDTQGHDVGDHLLVEVARRLAAHVRHEDTVSRLGGDEYIVIAEALGTDESSAALEAGLIAEQCRHGLGEAFSLGNGDAPYHCSTSIGITVFKGNELSLDVLFKQADVALYQAKKAGRNTVRFFNTDMQSAIDSRMKMESALRRGLREDEFRLHYQPLVDRDGRRIGAEALLRWFPRDADPVSPAQFIPVAEDTGLILPLGDWVLQTACEQLKRWSDDPQTRELTISVNVSARQFHQPQFVEQVVEQLQRSGVSPSRLKLELTESVVLERVDEVVARMQRLKSQGITFSLDDFGTGYSSLSYLKRLPLDQVKIDQSFVRDINHDRNDAAIVRAIVAIGQSLGIAVIAEGVETQAQRDLLIEYGCLQFQGYLFGRPVAIEHW</sequence>
<dbReference type="Pfam" id="PF00563">
    <property type="entry name" value="EAL"/>
    <property type="match status" value="1"/>
</dbReference>
<dbReference type="NCBIfam" id="TIGR00254">
    <property type="entry name" value="GGDEF"/>
    <property type="match status" value="1"/>
</dbReference>
<dbReference type="CDD" id="cd01007">
    <property type="entry name" value="PBP2_BvgS_HisK_like"/>
    <property type="match status" value="1"/>
</dbReference>
<dbReference type="InterPro" id="IPR029787">
    <property type="entry name" value="Nucleotide_cyclase"/>
</dbReference>
<dbReference type="NCBIfam" id="TIGR00229">
    <property type="entry name" value="sensory_box"/>
    <property type="match status" value="1"/>
</dbReference>
<dbReference type="InterPro" id="IPR000700">
    <property type="entry name" value="PAS-assoc_C"/>
</dbReference>
<feature type="chain" id="PRO_5015889978" description="Diguanylate cyclase" evidence="2">
    <location>
        <begin position="45"/>
        <end position="892"/>
    </location>
</feature>
<dbReference type="InterPro" id="IPR001638">
    <property type="entry name" value="Solute-binding_3/MltF_N"/>
</dbReference>
<evidence type="ECO:0000259" key="4">
    <source>
        <dbReference type="PROSITE" id="PS50883"/>
    </source>
</evidence>
<dbReference type="SMART" id="SM00062">
    <property type="entry name" value="PBPb"/>
    <property type="match status" value="1"/>
</dbReference>
<dbReference type="InterPro" id="IPR000014">
    <property type="entry name" value="PAS"/>
</dbReference>
<dbReference type="SUPFAM" id="SSF53850">
    <property type="entry name" value="Periplasmic binding protein-like II"/>
    <property type="match status" value="1"/>
</dbReference>
<dbReference type="SUPFAM" id="SSF55785">
    <property type="entry name" value="PYP-like sensor domain (PAS domain)"/>
    <property type="match status" value="1"/>
</dbReference>
<dbReference type="PROSITE" id="PS50887">
    <property type="entry name" value="GGDEF"/>
    <property type="match status" value="1"/>
</dbReference>
<dbReference type="Gene3D" id="3.20.20.450">
    <property type="entry name" value="EAL domain"/>
    <property type="match status" value="1"/>
</dbReference>
<dbReference type="InterPro" id="IPR000160">
    <property type="entry name" value="GGDEF_dom"/>
</dbReference>
<feature type="domain" description="GGDEF" evidence="5">
    <location>
        <begin position="497"/>
        <end position="637"/>
    </location>
</feature>
<evidence type="ECO:0008006" key="8">
    <source>
        <dbReference type="Google" id="ProtNLM"/>
    </source>
</evidence>
<evidence type="ECO:0000259" key="3">
    <source>
        <dbReference type="PROSITE" id="PS50113"/>
    </source>
</evidence>
<evidence type="ECO:0000313" key="7">
    <source>
        <dbReference type="Proteomes" id="UP000244902"/>
    </source>
</evidence>
<dbReference type="Pfam" id="PF00990">
    <property type="entry name" value="GGDEF"/>
    <property type="match status" value="1"/>
</dbReference>
<keyword evidence="1" id="KW-1133">Transmembrane helix</keyword>
<dbReference type="PANTHER" id="PTHR44757:SF2">
    <property type="entry name" value="BIOFILM ARCHITECTURE MAINTENANCE PROTEIN MBAA"/>
    <property type="match status" value="1"/>
</dbReference>
<keyword evidence="1" id="KW-0812">Transmembrane</keyword>
<dbReference type="Pfam" id="PF00497">
    <property type="entry name" value="SBP_bac_3"/>
    <property type="match status" value="1"/>
</dbReference>
<dbReference type="PROSITE" id="PS50113">
    <property type="entry name" value="PAC"/>
    <property type="match status" value="1"/>
</dbReference>
<dbReference type="AlphaFoldDB" id="A0A2U8H4L8"/>
<dbReference type="Gene3D" id="2.10.70.100">
    <property type="match status" value="1"/>
</dbReference>
<evidence type="ECO:0000313" key="6">
    <source>
        <dbReference type="EMBL" id="AWI80731.1"/>
    </source>
</evidence>
<dbReference type="SUPFAM" id="SSF55073">
    <property type="entry name" value="Nucleotide cyclase"/>
    <property type="match status" value="1"/>
</dbReference>
<dbReference type="CDD" id="cd00130">
    <property type="entry name" value="PAS"/>
    <property type="match status" value="1"/>
</dbReference>
<proteinExistence type="predicted"/>
<dbReference type="InterPro" id="IPR052155">
    <property type="entry name" value="Biofilm_reg_signaling"/>
</dbReference>
<reference evidence="6 7" key="1">
    <citation type="submission" date="2017-06" db="EMBL/GenBank/DDBJ databases">
        <title>Azoarcus sp. TSNA42 complete genome sequence.</title>
        <authorList>
            <person name="Woo J.-H."/>
            <person name="Kim H.-S."/>
        </authorList>
    </citation>
    <scope>NUCLEOTIDE SEQUENCE [LARGE SCALE GENOMIC DNA]</scope>
    <source>
        <strain evidence="6 7">TSNA42</strain>
    </source>
</reference>
<dbReference type="Gene3D" id="3.30.450.20">
    <property type="entry name" value="PAS domain"/>
    <property type="match status" value="1"/>
</dbReference>
<feature type="domain" description="PAC" evidence="3">
    <location>
        <begin position="413"/>
        <end position="465"/>
    </location>
</feature>
<dbReference type="InterPro" id="IPR035965">
    <property type="entry name" value="PAS-like_dom_sf"/>
</dbReference>
<accession>A0A2U8H4L8</accession>
<dbReference type="PANTHER" id="PTHR44757">
    <property type="entry name" value="DIGUANYLATE CYCLASE DGCP"/>
    <property type="match status" value="1"/>
</dbReference>
<feature type="signal peptide" evidence="2">
    <location>
        <begin position="1"/>
        <end position="44"/>
    </location>
</feature>